<evidence type="ECO:0000256" key="1">
    <source>
        <dbReference type="ARBA" id="ARBA00004123"/>
    </source>
</evidence>
<keyword evidence="6" id="KW-0805">Transcription regulation</keyword>
<keyword evidence="10" id="KW-0539">Nucleus</keyword>
<keyword evidence="9" id="KW-0804">Transcription</keyword>
<evidence type="ECO:0000259" key="15">
    <source>
        <dbReference type="PROSITE" id="PS50014"/>
    </source>
</evidence>
<comment type="subcellular location">
    <subcellularLocation>
        <location evidence="1">Nucleus</location>
    </subcellularLocation>
</comment>
<dbReference type="SUPFAM" id="SSF47370">
    <property type="entry name" value="Bromodomain"/>
    <property type="match status" value="1"/>
</dbReference>
<evidence type="ECO:0000256" key="2">
    <source>
        <dbReference type="ARBA" id="ARBA00022553"/>
    </source>
</evidence>
<feature type="domain" description="PHD-type" evidence="16">
    <location>
        <begin position="197"/>
        <end position="247"/>
    </location>
</feature>
<feature type="region of interest" description="Disordered" evidence="14">
    <location>
        <begin position="255"/>
        <end position="332"/>
    </location>
</feature>
<dbReference type="PANTHER" id="PTHR46510:SF1">
    <property type="entry name" value="BROMODOMAIN ADJACENT TO ZINC FINGER DOMAIN PROTEIN 1A"/>
    <property type="match status" value="1"/>
</dbReference>
<dbReference type="Gene3D" id="3.30.40.10">
    <property type="entry name" value="Zinc/RING finger domain, C3HC4 (zinc finger)"/>
    <property type="match status" value="2"/>
</dbReference>
<dbReference type="PANTHER" id="PTHR46510">
    <property type="entry name" value="BROMODOMAIN ADJACENT TO ZINC FINGER DOMAIN PROTEIN 1A"/>
    <property type="match status" value="1"/>
</dbReference>
<dbReference type="InterPro" id="IPR019787">
    <property type="entry name" value="Znf_PHD-finger"/>
</dbReference>
<dbReference type="GO" id="GO:0000228">
    <property type="term" value="C:nuclear chromosome"/>
    <property type="evidence" value="ECO:0007669"/>
    <property type="project" value="TreeGrafter"/>
</dbReference>
<dbReference type="InterPro" id="IPR001965">
    <property type="entry name" value="Znf_PHD"/>
</dbReference>
<name>A0A3P8ETI0_9TREM</name>
<feature type="domain" description="Bromo" evidence="15">
    <location>
        <begin position="530"/>
        <end position="606"/>
    </location>
</feature>
<dbReference type="InterPro" id="IPR001487">
    <property type="entry name" value="Bromodomain"/>
</dbReference>
<evidence type="ECO:0000256" key="6">
    <source>
        <dbReference type="ARBA" id="ARBA00023015"/>
    </source>
</evidence>
<gene>
    <name evidence="18" type="ORF">SMTD_LOCUS14972</name>
</gene>
<evidence type="ECO:0000256" key="14">
    <source>
        <dbReference type="SAM" id="MobiDB-lite"/>
    </source>
</evidence>
<feature type="compositionally biased region" description="Low complexity" evidence="14">
    <location>
        <begin position="428"/>
        <end position="439"/>
    </location>
</feature>
<feature type="compositionally biased region" description="Acidic residues" evidence="14">
    <location>
        <begin position="273"/>
        <end position="289"/>
    </location>
</feature>
<evidence type="ECO:0000256" key="12">
    <source>
        <dbReference type="PROSITE-ProRule" id="PRU00035"/>
    </source>
</evidence>
<dbReference type="GO" id="GO:0006355">
    <property type="term" value="P:regulation of DNA-templated transcription"/>
    <property type="evidence" value="ECO:0007669"/>
    <property type="project" value="TreeGrafter"/>
</dbReference>
<keyword evidence="3" id="KW-0479">Metal-binding</keyword>
<dbReference type="Pfam" id="PF00439">
    <property type="entry name" value="Bromodomain"/>
    <property type="match status" value="1"/>
</dbReference>
<feature type="compositionally biased region" description="Polar residues" evidence="14">
    <location>
        <begin position="323"/>
        <end position="332"/>
    </location>
</feature>
<dbReference type="InterPro" id="IPR047171">
    <property type="entry name" value="BAZ1A"/>
</dbReference>
<dbReference type="SMART" id="SM00297">
    <property type="entry name" value="BROMO"/>
    <property type="match status" value="1"/>
</dbReference>
<dbReference type="InterPro" id="IPR036427">
    <property type="entry name" value="Bromodomain-like_sf"/>
</dbReference>
<dbReference type="GO" id="GO:0008623">
    <property type="term" value="C:CHRAC"/>
    <property type="evidence" value="ECO:0007669"/>
    <property type="project" value="TreeGrafter"/>
</dbReference>
<dbReference type="GO" id="GO:0008270">
    <property type="term" value="F:zinc ion binding"/>
    <property type="evidence" value="ECO:0007669"/>
    <property type="project" value="UniProtKB-KW"/>
</dbReference>
<dbReference type="InterPro" id="IPR013083">
    <property type="entry name" value="Znf_RING/FYVE/PHD"/>
</dbReference>
<organism evidence="18 19">
    <name type="scientific">Schistosoma mattheei</name>
    <dbReference type="NCBI Taxonomy" id="31246"/>
    <lineage>
        <taxon>Eukaryota</taxon>
        <taxon>Metazoa</taxon>
        <taxon>Spiralia</taxon>
        <taxon>Lophotrochozoa</taxon>
        <taxon>Platyhelminthes</taxon>
        <taxon>Trematoda</taxon>
        <taxon>Digenea</taxon>
        <taxon>Strigeidida</taxon>
        <taxon>Schistosomatoidea</taxon>
        <taxon>Schistosomatidae</taxon>
        <taxon>Schistosoma</taxon>
    </lineage>
</organism>
<feature type="domain" description="PHD-type" evidence="16">
    <location>
        <begin position="338"/>
        <end position="387"/>
    </location>
</feature>
<keyword evidence="2" id="KW-0597">Phosphoprotein</keyword>
<dbReference type="PROSITE" id="PS50014">
    <property type="entry name" value="BROMODOMAIN_2"/>
    <property type="match status" value="1"/>
</dbReference>
<evidence type="ECO:0000256" key="5">
    <source>
        <dbReference type="ARBA" id="ARBA00022833"/>
    </source>
</evidence>
<evidence type="ECO:0000256" key="3">
    <source>
        <dbReference type="ARBA" id="ARBA00022723"/>
    </source>
</evidence>
<dbReference type="GO" id="GO:0006338">
    <property type="term" value="P:chromatin remodeling"/>
    <property type="evidence" value="ECO:0007669"/>
    <property type="project" value="InterPro"/>
</dbReference>
<dbReference type="InterPro" id="IPR011011">
    <property type="entry name" value="Znf_FYVE_PHD"/>
</dbReference>
<dbReference type="Gene3D" id="1.20.920.10">
    <property type="entry name" value="Bromodomain-like"/>
    <property type="match status" value="1"/>
</dbReference>
<dbReference type="PRINTS" id="PR00503">
    <property type="entry name" value="BROMODOMAIN"/>
</dbReference>
<dbReference type="GO" id="GO:0031445">
    <property type="term" value="P:regulation of heterochromatin formation"/>
    <property type="evidence" value="ECO:0007669"/>
    <property type="project" value="TreeGrafter"/>
</dbReference>
<sequence length="665" mass="75903">MAGALVKNILDTEVRLRSGGLGGVPDFTKWQERLAQIQESYGIQQETLNVNLSSKPNLSALSSLCELPNKEGLAIALIEVAENIIPRFLNVPDLCTKSKFNSNQNGTNDCHDIKTSFPDHVPFCRFSSGEDSDASESNDRSQELEKAVLDPEAHELRTRAWMTAWRTEVQNARTLTRLNLLHACLDACVRWEKSVEDARCRICRRKTDDDNLLLCDGCNLAFHLYCLRPPLKRVPTGDWFCPTCGPASRALEKRKREERLARSARRRKRALSSDDEEQLNSDNNEESSGESEATQKIKRRNPRSFRSKGGNDSSAFNVKRSVSPANRNSVSSRNIRHDTSCLVCSDSIGDLVLCSNCPNVFHLDCHDPPLHHIPRGDGWQCSVCRSNKKRSTITSYFQSRDYRRKTYQAIFKKRAVSPDERSEDEFLNSTSFTRSTRSNNRSRRNIAMSDTDDEQQSSEASSDVDIRSNNQRPISRRRSASRSASALSSQLNKYPKRRRRHLSDQEDTSETEQMDEKSQSLCSHILDAVYKHKHSWPFRKPVDRSQVPDYYEIITDPIDLSMMRDWLSEGRYNTESTSAGLKKLVHDLGTMFYNAELYNAADSDVWLAGEQLEKFVKNQFAHINTGTFLYSVCLVSNSREYAFILFYYTSFLLLCDSTFGHCYLD</sequence>
<evidence type="ECO:0000256" key="11">
    <source>
        <dbReference type="ARBA" id="ARBA00068253"/>
    </source>
</evidence>
<evidence type="ECO:0000259" key="17">
    <source>
        <dbReference type="PROSITE" id="PS50089"/>
    </source>
</evidence>
<proteinExistence type="predicted"/>
<dbReference type="PROSITE" id="PS50089">
    <property type="entry name" value="ZF_RING_2"/>
    <property type="match status" value="1"/>
</dbReference>
<reference evidence="18 19" key="1">
    <citation type="submission" date="2018-11" db="EMBL/GenBank/DDBJ databases">
        <authorList>
            <consortium name="Pathogen Informatics"/>
        </authorList>
    </citation>
    <scope>NUCLEOTIDE SEQUENCE [LARGE SCALE GENOMIC DNA]</scope>
    <source>
        <strain>Denwood</strain>
        <strain evidence="19">Zambia</strain>
    </source>
</reference>
<dbReference type="Proteomes" id="UP000269396">
    <property type="component" value="Unassembled WGS sequence"/>
</dbReference>
<dbReference type="SUPFAM" id="SSF57903">
    <property type="entry name" value="FYVE/PHD zinc finger"/>
    <property type="match status" value="2"/>
</dbReference>
<feature type="region of interest" description="Disordered" evidence="14">
    <location>
        <begin position="418"/>
        <end position="519"/>
    </location>
</feature>
<dbReference type="GO" id="GO:0045740">
    <property type="term" value="P:positive regulation of DNA replication"/>
    <property type="evidence" value="ECO:0007669"/>
    <property type="project" value="TreeGrafter"/>
</dbReference>
<dbReference type="SMART" id="SM00249">
    <property type="entry name" value="PHD"/>
    <property type="match status" value="2"/>
</dbReference>
<dbReference type="GO" id="GO:0003677">
    <property type="term" value="F:DNA binding"/>
    <property type="evidence" value="ECO:0007669"/>
    <property type="project" value="TreeGrafter"/>
</dbReference>
<evidence type="ECO:0000256" key="9">
    <source>
        <dbReference type="ARBA" id="ARBA00023163"/>
    </source>
</evidence>
<dbReference type="EMBL" id="UZAL01035283">
    <property type="protein sequence ID" value="VDP67352.1"/>
    <property type="molecule type" value="Genomic_DNA"/>
</dbReference>
<feature type="domain" description="RING-type" evidence="17">
    <location>
        <begin position="200"/>
        <end position="244"/>
    </location>
</feature>
<evidence type="ECO:0000256" key="13">
    <source>
        <dbReference type="PROSITE-ProRule" id="PRU00175"/>
    </source>
</evidence>
<dbReference type="FunFam" id="3.30.40.10:FF:000300">
    <property type="entry name" value="Bromodomain adjacent to zinc finger domain protein 1A"/>
    <property type="match status" value="1"/>
</dbReference>
<evidence type="ECO:0000256" key="4">
    <source>
        <dbReference type="ARBA" id="ARBA00022771"/>
    </source>
</evidence>
<evidence type="ECO:0000313" key="18">
    <source>
        <dbReference type="EMBL" id="VDP67352.1"/>
    </source>
</evidence>
<dbReference type="PROSITE" id="PS01359">
    <property type="entry name" value="ZF_PHD_1"/>
    <property type="match status" value="2"/>
</dbReference>
<keyword evidence="8 12" id="KW-0103">Bromodomain</keyword>
<protein>
    <recommendedName>
        <fullName evidence="11">Bromodomain adjacent to zinc finger domain protein 1A</fullName>
    </recommendedName>
</protein>
<evidence type="ECO:0000259" key="16">
    <source>
        <dbReference type="PROSITE" id="PS50016"/>
    </source>
</evidence>
<dbReference type="InterPro" id="IPR001841">
    <property type="entry name" value="Znf_RING"/>
</dbReference>
<dbReference type="Pfam" id="PF00628">
    <property type="entry name" value="PHD"/>
    <property type="match status" value="2"/>
</dbReference>
<accession>A0A3P8ETI0</accession>
<evidence type="ECO:0000313" key="19">
    <source>
        <dbReference type="Proteomes" id="UP000269396"/>
    </source>
</evidence>
<keyword evidence="7" id="KW-0175">Coiled coil</keyword>
<dbReference type="AlphaFoldDB" id="A0A3P8ETI0"/>
<evidence type="ECO:0000256" key="10">
    <source>
        <dbReference type="ARBA" id="ARBA00023242"/>
    </source>
</evidence>
<keyword evidence="4 13" id="KW-0863">Zinc-finger</keyword>
<keyword evidence="19" id="KW-1185">Reference proteome</keyword>
<keyword evidence="5" id="KW-0862">Zinc</keyword>
<feature type="compositionally biased region" description="Basic residues" evidence="14">
    <location>
        <begin position="296"/>
        <end position="306"/>
    </location>
</feature>
<dbReference type="InterPro" id="IPR019786">
    <property type="entry name" value="Zinc_finger_PHD-type_CS"/>
</dbReference>
<evidence type="ECO:0000256" key="7">
    <source>
        <dbReference type="ARBA" id="ARBA00023054"/>
    </source>
</evidence>
<evidence type="ECO:0000256" key="8">
    <source>
        <dbReference type="ARBA" id="ARBA00023117"/>
    </source>
</evidence>
<dbReference type="PROSITE" id="PS50016">
    <property type="entry name" value="ZF_PHD_2"/>
    <property type="match status" value="2"/>
</dbReference>